<dbReference type="GO" id="GO:0005911">
    <property type="term" value="C:cell-cell junction"/>
    <property type="evidence" value="ECO:0007669"/>
    <property type="project" value="TreeGrafter"/>
</dbReference>
<dbReference type="EMBL" id="LR899661">
    <property type="protein sequence ID" value="CAD7241523.1"/>
    <property type="molecule type" value="Genomic_DNA"/>
</dbReference>
<keyword evidence="5" id="KW-0393">Immunoglobulin domain</keyword>
<dbReference type="Pfam" id="PF07679">
    <property type="entry name" value="I-set"/>
    <property type="match status" value="1"/>
</dbReference>
<dbReference type="PANTHER" id="PTHR11640:SF154">
    <property type="entry name" value="IRREGULAR CHIASM C-ROUGHEST PROTEIN-LIKE PROTEIN"/>
    <property type="match status" value="1"/>
</dbReference>
<feature type="transmembrane region" description="Helical" evidence="7">
    <location>
        <begin position="533"/>
        <end position="555"/>
    </location>
</feature>
<feature type="compositionally biased region" description="Polar residues" evidence="6">
    <location>
        <begin position="636"/>
        <end position="653"/>
    </location>
</feature>
<evidence type="ECO:0000313" key="9">
    <source>
        <dbReference type="EMBL" id="CAD7241523.1"/>
    </source>
</evidence>
<dbReference type="GO" id="GO:0050839">
    <property type="term" value="F:cell adhesion molecule binding"/>
    <property type="evidence" value="ECO:0007669"/>
    <property type="project" value="TreeGrafter"/>
</dbReference>
<dbReference type="GO" id="GO:0098609">
    <property type="term" value="P:cell-cell adhesion"/>
    <property type="evidence" value="ECO:0007669"/>
    <property type="project" value="TreeGrafter"/>
</dbReference>
<sequence>MSRHDAAEGGEKRKTWHATGVAEGTQQFEKEPSYTEVNPRGEATLHCRIFNLMGECSWQKDGLPTGIYPGKYEWAGDREKGDCSLKILNADLNYDDGEWKCQVTASAFTLRDALTSTTARLVVRVPPNSPQIEYKTHQVIEGNQLSAQELKPATVKCISRFGNPPAGLRWFIGEEDVTKASTQRNFTETEDERKWRAESVLEYTFNKEDHEKKLRCLAFHEAYDARTREVQLILDIQYAPIVRLEGIPQQEVEENVDDVSLHCKVDSNPPGNIVWRKSGHESIFSFSETLDFRPVVRDTTGTYVCEAKNNVGESKGLTATIDVKYAPVIKRYGPSSRKVSAALGNETILTCEAESNPPPSYQWLQKPYENAQVAYIRGRNATLRLTNLSYEHQGLYACSVANVIKGRERKIQSEAIALHVRGAPQFLPSREAVVTVARGEDAELSLTFCADPEPRSMSWEWGSLALEMGSWRGKYHTQLLPDRRQGCHEAKLTIKEVEMVDARKYTFLVKNEHGEDSSFLELHIKEQVTITTVIGIVIGCALVLVLALLLLLYAFKAEKWCFSQRGDFKPSDITTELEKGGGQKNGRGLVGGKGPGSGGAIPPDALYAVPHKATSDHDKSNGEGGKNIIYADLQLPRSSNNGSMRIRPSPSNGQQQQQIQHGAHRSPTEYAQISFQRADV</sequence>
<dbReference type="AlphaFoldDB" id="A0A7R8X2D5"/>
<dbReference type="Pfam" id="PF08205">
    <property type="entry name" value="C2-set_2"/>
    <property type="match status" value="1"/>
</dbReference>
<comment type="subcellular location">
    <subcellularLocation>
        <location evidence="1">Membrane</location>
        <topology evidence="1">Single-pass type I membrane protein</topology>
    </subcellularLocation>
</comment>
<evidence type="ECO:0000259" key="8">
    <source>
        <dbReference type="PROSITE" id="PS50835"/>
    </source>
</evidence>
<feature type="domain" description="Ig-like" evidence="8">
    <location>
        <begin position="327"/>
        <end position="417"/>
    </location>
</feature>
<evidence type="ECO:0000256" key="7">
    <source>
        <dbReference type="SAM" id="Phobius"/>
    </source>
</evidence>
<feature type="region of interest" description="Disordered" evidence="6">
    <location>
        <begin position="573"/>
        <end position="595"/>
    </location>
</feature>
<feature type="region of interest" description="Disordered" evidence="6">
    <location>
        <begin position="636"/>
        <end position="680"/>
    </location>
</feature>
<keyword evidence="10" id="KW-1185">Reference proteome</keyword>
<dbReference type="EMBL" id="CAJPEV010000144">
    <property type="protein sequence ID" value="CAG0881330.1"/>
    <property type="molecule type" value="Genomic_DNA"/>
</dbReference>
<dbReference type="InterPro" id="IPR036179">
    <property type="entry name" value="Ig-like_dom_sf"/>
</dbReference>
<dbReference type="SMART" id="SM00408">
    <property type="entry name" value="IGc2"/>
    <property type="match status" value="2"/>
</dbReference>
<dbReference type="OrthoDB" id="10039395at2759"/>
<accession>A0A7R8X2D5</accession>
<dbReference type="Gene3D" id="2.60.40.10">
    <property type="entry name" value="Immunoglobulins"/>
    <property type="match status" value="5"/>
</dbReference>
<keyword evidence="2 7" id="KW-0472">Membrane</keyword>
<dbReference type="PANTHER" id="PTHR11640">
    <property type="entry name" value="NEPHRIN"/>
    <property type="match status" value="1"/>
</dbReference>
<dbReference type="InterPro" id="IPR013783">
    <property type="entry name" value="Ig-like_fold"/>
</dbReference>
<protein>
    <recommendedName>
        <fullName evidence="8">Ig-like domain-containing protein</fullName>
    </recommendedName>
</protein>
<evidence type="ECO:0000256" key="2">
    <source>
        <dbReference type="ARBA" id="ARBA00023136"/>
    </source>
</evidence>
<dbReference type="Proteomes" id="UP000677054">
    <property type="component" value="Unassembled WGS sequence"/>
</dbReference>
<feature type="domain" description="Ig-like" evidence="8">
    <location>
        <begin position="240"/>
        <end position="318"/>
    </location>
</feature>
<name>A0A7R8X2D5_9CRUS</name>
<feature type="domain" description="Ig-like" evidence="8">
    <location>
        <begin position="127"/>
        <end position="231"/>
    </location>
</feature>
<keyword evidence="7" id="KW-0812">Transmembrane</keyword>
<dbReference type="InterPro" id="IPR013162">
    <property type="entry name" value="CD80_C2-set"/>
</dbReference>
<dbReference type="InterPro" id="IPR003598">
    <property type="entry name" value="Ig_sub2"/>
</dbReference>
<reference evidence="9" key="1">
    <citation type="submission" date="2020-11" db="EMBL/GenBank/DDBJ databases">
        <authorList>
            <person name="Tran Van P."/>
        </authorList>
    </citation>
    <scope>NUCLEOTIDE SEQUENCE</scope>
</reference>
<proteinExistence type="predicted"/>
<dbReference type="InterPro" id="IPR007110">
    <property type="entry name" value="Ig-like_dom"/>
</dbReference>
<organism evidence="9">
    <name type="scientific">Darwinula stevensoni</name>
    <dbReference type="NCBI Taxonomy" id="69355"/>
    <lineage>
        <taxon>Eukaryota</taxon>
        <taxon>Metazoa</taxon>
        <taxon>Ecdysozoa</taxon>
        <taxon>Arthropoda</taxon>
        <taxon>Crustacea</taxon>
        <taxon>Oligostraca</taxon>
        <taxon>Ostracoda</taxon>
        <taxon>Podocopa</taxon>
        <taxon>Podocopida</taxon>
        <taxon>Darwinulocopina</taxon>
        <taxon>Darwinuloidea</taxon>
        <taxon>Darwinulidae</taxon>
        <taxon>Darwinula</taxon>
    </lineage>
</organism>
<dbReference type="GO" id="GO:0005886">
    <property type="term" value="C:plasma membrane"/>
    <property type="evidence" value="ECO:0007669"/>
    <property type="project" value="TreeGrafter"/>
</dbReference>
<dbReference type="InterPro" id="IPR003599">
    <property type="entry name" value="Ig_sub"/>
</dbReference>
<feature type="compositionally biased region" description="Polar residues" evidence="6">
    <location>
        <begin position="669"/>
        <end position="680"/>
    </location>
</feature>
<evidence type="ECO:0000256" key="4">
    <source>
        <dbReference type="ARBA" id="ARBA00023180"/>
    </source>
</evidence>
<keyword evidence="7" id="KW-1133">Transmembrane helix</keyword>
<dbReference type="Pfam" id="PF13927">
    <property type="entry name" value="Ig_3"/>
    <property type="match status" value="2"/>
</dbReference>
<evidence type="ECO:0000256" key="3">
    <source>
        <dbReference type="ARBA" id="ARBA00023157"/>
    </source>
</evidence>
<evidence type="ECO:0000256" key="1">
    <source>
        <dbReference type="ARBA" id="ARBA00004479"/>
    </source>
</evidence>
<evidence type="ECO:0000256" key="6">
    <source>
        <dbReference type="SAM" id="MobiDB-lite"/>
    </source>
</evidence>
<evidence type="ECO:0000256" key="5">
    <source>
        <dbReference type="ARBA" id="ARBA00023319"/>
    </source>
</evidence>
<dbReference type="SUPFAM" id="SSF48726">
    <property type="entry name" value="Immunoglobulin"/>
    <property type="match status" value="4"/>
</dbReference>
<keyword evidence="3" id="KW-1015">Disulfide bond</keyword>
<feature type="compositionally biased region" description="Basic and acidic residues" evidence="6">
    <location>
        <begin position="1"/>
        <end position="13"/>
    </location>
</feature>
<evidence type="ECO:0000313" key="10">
    <source>
        <dbReference type="Proteomes" id="UP000677054"/>
    </source>
</evidence>
<feature type="region of interest" description="Disordered" evidence="6">
    <location>
        <begin position="1"/>
        <end position="37"/>
    </location>
</feature>
<dbReference type="PROSITE" id="PS50835">
    <property type="entry name" value="IG_LIKE"/>
    <property type="match status" value="3"/>
</dbReference>
<dbReference type="SMART" id="SM00409">
    <property type="entry name" value="IG"/>
    <property type="match status" value="4"/>
</dbReference>
<gene>
    <name evidence="9" type="ORF">DSTB1V02_LOCUS1511</name>
</gene>
<dbReference type="InterPro" id="IPR051275">
    <property type="entry name" value="Cell_adhesion_signaling"/>
</dbReference>
<feature type="compositionally biased region" description="Gly residues" evidence="6">
    <location>
        <begin position="582"/>
        <end position="595"/>
    </location>
</feature>
<dbReference type="CDD" id="cd00096">
    <property type="entry name" value="Ig"/>
    <property type="match status" value="1"/>
</dbReference>
<keyword evidence="4" id="KW-0325">Glycoprotein</keyword>
<dbReference type="InterPro" id="IPR013098">
    <property type="entry name" value="Ig_I-set"/>
</dbReference>